<dbReference type="EMBL" id="CP022743">
    <property type="protein sequence ID" value="ASU32145.1"/>
    <property type="molecule type" value="Genomic_DNA"/>
</dbReference>
<reference evidence="1 2" key="1">
    <citation type="submission" date="2017-08" db="EMBL/GenBank/DDBJ databases">
        <title>Complete genome sequence of Mucilaginibacter sp. strain BJC16-A31.</title>
        <authorList>
            <consortium name="Henan University of Science and Technology"/>
            <person name="You X."/>
        </authorList>
    </citation>
    <scope>NUCLEOTIDE SEQUENCE [LARGE SCALE GENOMIC DNA]</scope>
    <source>
        <strain evidence="1 2">BJC16-A31</strain>
    </source>
</reference>
<dbReference type="AlphaFoldDB" id="A0A223NQF3"/>
<sequence>MNIENPTAFSFIMQDDIYLLNKDKEAYSAPAGSNPANAVAEPEPEYKRTVSVPPVAEPEPATFHFLGGHKKNFLVIVHYPEHDYMHEKHLAALESTLTRLGFSRDDVAIFNRAKYLDAEFAALAGFFKPQKLLLLGKSSRPAGLEAFELNKLLQLNGYPVLLTFSFDEMMDSVESKKAFWEQMKQL</sequence>
<dbReference type="KEGG" id="muc:MuYL_0242"/>
<gene>
    <name evidence="1" type="ORF">MuYL_0242</name>
</gene>
<keyword evidence="2" id="KW-1185">Reference proteome</keyword>
<proteinExistence type="predicted"/>
<evidence type="ECO:0000313" key="2">
    <source>
        <dbReference type="Proteomes" id="UP000215002"/>
    </source>
</evidence>
<organism evidence="1 2">
    <name type="scientific">Mucilaginibacter xinganensis</name>
    <dbReference type="NCBI Taxonomy" id="1234841"/>
    <lineage>
        <taxon>Bacteria</taxon>
        <taxon>Pseudomonadati</taxon>
        <taxon>Bacteroidota</taxon>
        <taxon>Sphingobacteriia</taxon>
        <taxon>Sphingobacteriales</taxon>
        <taxon>Sphingobacteriaceae</taxon>
        <taxon>Mucilaginibacter</taxon>
    </lineage>
</organism>
<dbReference type="OrthoDB" id="797407at2"/>
<dbReference type="Proteomes" id="UP000215002">
    <property type="component" value="Chromosome"/>
</dbReference>
<accession>A0A223NQF3</accession>
<protein>
    <submittedName>
        <fullName evidence="1">Uncharacterized protein</fullName>
    </submittedName>
</protein>
<dbReference type="RefSeq" id="WP_094568787.1">
    <property type="nucleotide sequence ID" value="NZ_CP022743.1"/>
</dbReference>
<evidence type="ECO:0000313" key="1">
    <source>
        <dbReference type="EMBL" id="ASU32145.1"/>
    </source>
</evidence>
<name>A0A223NQF3_9SPHI</name>